<name>A0ABY7WSP9_9LACO</name>
<feature type="compositionally biased region" description="Basic and acidic residues" evidence="1">
    <location>
        <begin position="239"/>
        <end position="249"/>
    </location>
</feature>
<organism evidence="4 5">
    <name type="scientific">Lacticaseibacillus pabuli</name>
    <dbReference type="NCBI Taxonomy" id="3025672"/>
    <lineage>
        <taxon>Bacteria</taxon>
        <taxon>Bacillati</taxon>
        <taxon>Bacillota</taxon>
        <taxon>Bacilli</taxon>
        <taxon>Lactobacillales</taxon>
        <taxon>Lactobacillaceae</taxon>
        <taxon>Lacticaseibacillus</taxon>
    </lineage>
</organism>
<feature type="domain" description="SpaA-like prealbumin fold" evidence="3">
    <location>
        <begin position="542"/>
        <end position="621"/>
    </location>
</feature>
<protein>
    <submittedName>
        <fullName evidence="4">SpaA isopeptide-forming pilin-related protein</fullName>
    </submittedName>
</protein>
<keyword evidence="5" id="KW-1185">Reference proteome</keyword>
<dbReference type="InterPro" id="IPR041033">
    <property type="entry name" value="SpaA_PFL_dom_1"/>
</dbReference>
<dbReference type="RefSeq" id="WP_274259909.1">
    <property type="nucleotide sequence ID" value="NZ_CP117884.1"/>
</dbReference>
<feature type="region of interest" description="Disordered" evidence="1">
    <location>
        <begin position="171"/>
        <end position="290"/>
    </location>
</feature>
<feature type="compositionally biased region" description="Low complexity" evidence="1">
    <location>
        <begin position="255"/>
        <end position="271"/>
    </location>
</feature>
<gene>
    <name evidence="4" type="ORF">PQ472_11225</name>
</gene>
<dbReference type="Pfam" id="PF17802">
    <property type="entry name" value="SpaA"/>
    <property type="match status" value="2"/>
</dbReference>
<evidence type="ECO:0000256" key="1">
    <source>
        <dbReference type="SAM" id="MobiDB-lite"/>
    </source>
</evidence>
<reference evidence="4 5" key="1">
    <citation type="submission" date="2023-02" db="EMBL/GenBank/DDBJ databases">
        <title>Genome sequence of Lacticaseibacillus sp. KACC 23028.</title>
        <authorList>
            <person name="Kim S."/>
            <person name="Heo J."/>
            <person name="Kwon S.-W."/>
        </authorList>
    </citation>
    <scope>NUCLEOTIDE SEQUENCE [LARGE SCALE GENOMIC DNA]</scope>
    <source>
        <strain evidence="4 5">KACC 23028</strain>
    </source>
</reference>
<evidence type="ECO:0000313" key="4">
    <source>
        <dbReference type="EMBL" id="WDF82448.1"/>
    </source>
</evidence>
<feature type="domain" description="SpaA-like prealbumin fold" evidence="3">
    <location>
        <begin position="448"/>
        <end position="513"/>
    </location>
</feature>
<dbReference type="EMBL" id="CP117884">
    <property type="protein sequence ID" value="WDF82448.1"/>
    <property type="molecule type" value="Genomic_DNA"/>
</dbReference>
<evidence type="ECO:0000313" key="5">
    <source>
        <dbReference type="Proteomes" id="UP001220377"/>
    </source>
</evidence>
<keyword evidence="2" id="KW-0812">Transmembrane</keyword>
<evidence type="ECO:0000259" key="3">
    <source>
        <dbReference type="Pfam" id="PF17802"/>
    </source>
</evidence>
<evidence type="ECO:0000256" key="2">
    <source>
        <dbReference type="SAM" id="Phobius"/>
    </source>
</evidence>
<sequence>MRKLWRMIAILGLVLVQLQACFTMFTAGRVHAQTGQAIISTPVVQVTAEGTRHDDYVAWQIDYDLTPSTDTSTRSLRLFISSDEAGQTLATDVHGDLQDDAQTQPWWRMATPTATAATGQVIVRTASDVQQLYVRVQVDRHLLGESTEMLAGEDAQPKKVTIAAATTEDFAGSETAESEDAQPANPDEQTGNQTSQQSTDGSASAGNQSANLKPELPATAQPEEKSDTQEDVTTTEASGPDRQDEKIPDTDATDAEAAVEPPSIITTPEPEIIPDSELTPDVEPQPNDTALASGPVSGIQALVLWSNDGPNIKEGDEFFTRRDTILRVFRVASATQPVTWQDALPGEYICPVDTMVTIDHLEVYRDPDTRAKWHYVVKMFDQETYQPGNPSDVVVSDRIAGYRPATLWNKESIELDAAVPYRAYTFYNDAPRQYVNFWKRSDALANWEHLNGAVFSVSRNGKVAHDLKQTTPTGGMFEIQLLEGEYLFTETVAPEGYEPGAQFRVSVTLDDEYNTQIAADGLVKVNGNNAFYNRKNPYHFRLIKSASTGERLAGASFQISGDSVFAQGKTNRQGELELDPKPDLPPGNYEIEELAAPEGFAELAGTFTLTIGANHQTVDLTYSGSDLEKKDYRVEMVPSTTGNATDYVVYIVNHAAGPPVAQGSLPHTGGPGHWWLISAGLLLMFGATLIHRQQRRWD</sequence>
<dbReference type="Gene3D" id="2.60.40.10">
    <property type="entry name" value="Immunoglobulins"/>
    <property type="match status" value="2"/>
</dbReference>
<feature type="compositionally biased region" description="Polar residues" evidence="1">
    <location>
        <begin position="187"/>
        <end position="211"/>
    </location>
</feature>
<dbReference type="InterPro" id="IPR013783">
    <property type="entry name" value="Ig-like_fold"/>
</dbReference>
<keyword evidence="2" id="KW-1133">Transmembrane helix</keyword>
<proteinExistence type="predicted"/>
<feature type="transmembrane region" description="Helical" evidence="2">
    <location>
        <begin position="672"/>
        <end position="690"/>
    </location>
</feature>
<dbReference type="Proteomes" id="UP001220377">
    <property type="component" value="Chromosome"/>
</dbReference>
<accession>A0ABY7WSP9</accession>
<keyword evidence="2" id="KW-0472">Membrane</keyword>